<dbReference type="EMBL" id="CP022530">
    <property type="protein sequence ID" value="ASP39551.1"/>
    <property type="molecule type" value="Genomic_DNA"/>
</dbReference>
<dbReference type="InterPro" id="IPR001789">
    <property type="entry name" value="Sig_transdc_resp-reg_receiver"/>
</dbReference>
<evidence type="ECO:0000259" key="5">
    <source>
        <dbReference type="PROSITE" id="PS50110"/>
    </source>
</evidence>
<evidence type="ECO:0000313" key="8">
    <source>
        <dbReference type="Proteomes" id="UP000202440"/>
    </source>
</evidence>
<dbReference type="NCBIfam" id="TIGR00254">
    <property type="entry name" value="GGDEF"/>
    <property type="match status" value="1"/>
</dbReference>
<dbReference type="InterPro" id="IPR050469">
    <property type="entry name" value="Diguanylate_Cyclase"/>
</dbReference>
<dbReference type="CDD" id="cd01949">
    <property type="entry name" value="GGDEF"/>
    <property type="match status" value="1"/>
</dbReference>
<evidence type="ECO:0000256" key="1">
    <source>
        <dbReference type="ARBA" id="ARBA00001946"/>
    </source>
</evidence>
<comment type="catalytic activity">
    <reaction evidence="3">
        <text>2 GTP = 3',3'-c-di-GMP + 2 diphosphate</text>
        <dbReference type="Rhea" id="RHEA:24898"/>
        <dbReference type="ChEBI" id="CHEBI:33019"/>
        <dbReference type="ChEBI" id="CHEBI:37565"/>
        <dbReference type="ChEBI" id="CHEBI:58805"/>
        <dbReference type="EC" id="2.7.7.65"/>
    </reaction>
</comment>
<dbReference type="KEGG" id="bsan:CHH28_13080"/>
<dbReference type="FunFam" id="3.30.70.270:FF:000001">
    <property type="entry name" value="Diguanylate cyclase domain protein"/>
    <property type="match status" value="1"/>
</dbReference>
<dbReference type="GO" id="GO:0052621">
    <property type="term" value="F:diguanylate cyclase activity"/>
    <property type="evidence" value="ECO:0007669"/>
    <property type="project" value="UniProtKB-EC"/>
</dbReference>
<dbReference type="InterPro" id="IPR000160">
    <property type="entry name" value="GGDEF_dom"/>
</dbReference>
<dbReference type="PROSITE" id="PS50887">
    <property type="entry name" value="GGDEF"/>
    <property type="match status" value="1"/>
</dbReference>
<dbReference type="GO" id="GO:1902201">
    <property type="term" value="P:negative regulation of bacterial-type flagellum-dependent cell motility"/>
    <property type="evidence" value="ECO:0007669"/>
    <property type="project" value="TreeGrafter"/>
</dbReference>
<feature type="modified residue" description="4-aspartylphosphate" evidence="4">
    <location>
        <position position="66"/>
    </location>
</feature>
<dbReference type="PROSITE" id="PS50110">
    <property type="entry name" value="RESPONSE_REGULATORY"/>
    <property type="match status" value="1"/>
</dbReference>
<dbReference type="SUPFAM" id="SSF52172">
    <property type="entry name" value="CheY-like"/>
    <property type="match status" value="1"/>
</dbReference>
<dbReference type="GO" id="GO:0000160">
    <property type="term" value="P:phosphorelay signal transduction system"/>
    <property type="evidence" value="ECO:0007669"/>
    <property type="project" value="InterPro"/>
</dbReference>
<dbReference type="InterPro" id="IPR029787">
    <property type="entry name" value="Nucleotide_cyclase"/>
</dbReference>
<gene>
    <name evidence="7" type="ORF">CHH28_13080</name>
</gene>
<keyword evidence="4" id="KW-0597">Phosphoprotein</keyword>
<feature type="domain" description="GGDEF" evidence="6">
    <location>
        <begin position="176"/>
        <end position="302"/>
    </location>
</feature>
<evidence type="ECO:0000256" key="3">
    <source>
        <dbReference type="ARBA" id="ARBA00034247"/>
    </source>
</evidence>
<protein>
    <recommendedName>
        <fullName evidence="2">diguanylate cyclase</fullName>
        <ecNumber evidence="2">2.7.7.65</ecNumber>
    </recommendedName>
</protein>
<keyword evidence="8" id="KW-1185">Reference proteome</keyword>
<dbReference type="InterPro" id="IPR011006">
    <property type="entry name" value="CheY-like_superfamily"/>
</dbReference>
<dbReference type="SMART" id="SM00267">
    <property type="entry name" value="GGDEF"/>
    <property type="match status" value="1"/>
</dbReference>
<dbReference type="Pfam" id="PF00072">
    <property type="entry name" value="Response_reg"/>
    <property type="match status" value="1"/>
</dbReference>
<accession>A0A222FME2</accession>
<dbReference type="SMART" id="SM00448">
    <property type="entry name" value="REC"/>
    <property type="match status" value="1"/>
</dbReference>
<feature type="domain" description="Response regulatory" evidence="5">
    <location>
        <begin position="18"/>
        <end position="133"/>
    </location>
</feature>
<evidence type="ECO:0000256" key="4">
    <source>
        <dbReference type="PROSITE-ProRule" id="PRU00169"/>
    </source>
</evidence>
<evidence type="ECO:0000256" key="2">
    <source>
        <dbReference type="ARBA" id="ARBA00012528"/>
    </source>
</evidence>
<reference evidence="7 8" key="1">
    <citation type="submission" date="2017-07" db="EMBL/GenBank/DDBJ databases">
        <title>Annotated genome sequence of Bacterioplanes sanyensis isolated from Red Sea.</title>
        <authorList>
            <person name="Rehman Z.U."/>
        </authorList>
    </citation>
    <scope>NUCLEOTIDE SEQUENCE [LARGE SCALE GENOMIC DNA]</scope>
    <source>
        <strain evidence="7 8">NV9</strain>
    </source>
</reference>
<dbReference type="AlphaFoldDB" id="A0A222FME2"/>
<dbReference type="PANTHER" id="PTHR45138:SF9">
    <property type="entry name" value="DIGUANYLATE CYCLASE DGCM-RELATED"/>
    <property type="match status" value="1"/>
</dbReference>
<evidence type="ECO:0000259" key="6">
    <source>
        <dbReference type="PROSITE" id="PS50887"/>
    </source>
</evidence>
<dbReference type="SUPFAM" id="SSF55073">
    <property type="entry name" value="Nucleotide cyclase"/>
    <property type="match status" value="1"/>
</dbReference>
<dbReference type="Pfam" id="PF00990">
    <property type="entry name" value="GGDEF"/>
    <property type="match status" value="1"/>
</dbReference>
<dbReference type="Gene3D" id="3.30.70.270">
    <property type="match status" value="1"/>
</dbReference>
<evidence type="ECO:0000313" key="7">
    <source>
        <dbReference type="EMBL" id="ASP39551.1"/>
    </source>
</evidence>
<comment type="cofactor">
    <cofactor evidence="1">
        <name>Mg(2+)</name>
        <dbReference type="ChEBI" id="CHEBI:18420"/>
    </cofactor>
</comment>
<dbReference type="RefSeq" id="WP_094060729.1">
    <property type="nucleotide sequence ID" value="NZ_CP022530.1"/>
</dbReference>
<dbReference type="Gene3D" id="3.40.50.2300">
    <property type="match status" value="1"/>
</dbReference>
<name>A0A222FME2_9GAMM</name>
<sequence length="302" mass="33508">MGTLNPLSPAASGDEQMTVLLADDSPENIQALAACLHEQFQLKVANNGEQCLELARRFHPDLILLDIEMPGMNGFDVCQQLKDTDATADIPIIFVSGHTSLASEERGLELGAVDYIFKPIRPAIVKARVNTHITLKRQRDRLAQLAMRDQLTGLYNRHYLMEHIGQRLSRCHRHGYQMAALMIDIDHFKRINDELGHQQGDDVLTSLGTFLCSYFRTEDLVARLGGEEFLVVLDPCPDGHMMDKAQQLLHAVEQLNPAGTPITISIGATSVKKDDSLGSLLKRADDALYQAKQQGRNRVCAG</sequence>
<dbReference type="PANTHER" id="PTHR45138">
    <property type="entry name" value="REGULATORY COMPONENTS OF SENSORY TRANSDUCTION SYSTEM"/>
    <property type="match status" value="1"/>
</dbReference>
<organism evidence="7 8">
    <name type="scientific">Bacterioplanes sanyensis</name>
    <dbReference type="NCBI Taxonomy" id="1249553"/>
    <lineage>
        <taxon>Bacteria</taxon>
        <taxon>Pseudomonadati</taxon>
        <taxon>Pseudomonadota</taxon>
        <taxon>Gammaproteobacteria</taxon>
        <taxon>Oceanospirillales</taxon>
        <taxon>Oceanospirillaceae</taxon>
        <taxon>Bacterioplanes</taxon>
    </lineage>
</organism>
<dbReference type="Proteomes" id="UP000202440">
    <property type="component" value="Chromosome"/>
</dbReference>
<proteinExistence type="predicted"/>
<dbReference type="GO" id="GO:0043709">
    <property type="term" value="P:cell adhesion involved in single-species biofilm formation"/>
    <property type="evidence" value="ECO:0007669"/>
    <property type="project" value="TreeGrafter"/>
</dbReference>
<dbReference type="OrthoDB" id="9812260at2"/>
<dbReference type="InterPro" id="IPR043128">
    <property type="entry name" value="Rev_trsase/Diguanyl_cyclase"/>
</dbReference>
<dbReference type="GO" id="GO:0005886">
    <property type="term" value="C:plasma membrane"/>
    <property type="evidence" value="ECO:0007669"/>
    <property type="project" value="TreeGrafter"/>
</dbReference>
<dbReference type="EC" id="2.7.7.65" evidence="2"/>